<sequence>MRVLMTGADGQLGRCLSERLPAWWVVRACNSQQLDITRASMVSAMVTEFQPTVIINCAAWTAVDKAETDPQQAMAVNATGAANLAAAASESGARLLHISTDYVFDGNRTTPWREDDIPAPLNVYGMTKWQGEKNIQALLPQAIIVRTSWVFSEYGQNFVKTMMRLAQSHDCLSVIADQVGCPTYAGDLAECLIALAQHPDAHGIYHYCGDSAVSWFEFSEAIFALMKSHRPEATTPQVNAISAAEYSSAVQRPAMSVLDCQRIENLGIVRSDWQRALRQVVDPPHF</sequence>
<comment type="caution">
    <text evidence="9">The sequence shown here is derived from an EMBL/GenBank/DDBJ whole genome shotgun (WGS) entry which is preliminary data.</text>
</comment>
<feature type="domain" description="RmlD-like substrate binding" evidence="7">
    <location>
        <begin position="1"/>
        <end position="282"/>
    </location>
</feature>
<evidence type="ECO:0000256" key="3">
    <source>
        <dbReference type="ARBA" id="ARBA00012929"/>
    </source>
</evidence>
<dbReference type="GO" id="GO:0005829">
    <property type="term" value="C:cytosol"/>
    <property type="evidence" value="ECO:0007669"/>
    <property type="project" value="TreeGrafter"/>
</dbReference>
<dbReference type="EMBL" id="JACYNN010000013">
    <property type="protein sequence ID" value="MBD8107976.1"/>
    <property type="molecule type" value="Genomic_DNA"/>
</dbReference>
<keyword evidence="11" id="KW-1185">Reference proteome</keyword>
<reference evidence="8 11" key="2">
    <citation type="journal article" date="2020" name="FEMS Microbiol. Ecol.">
        <title>Temporal dynamics of bacterial communities during seed development and maturation.</title>
        <authorList>
            <person name="Chesneau G."/>
            <person name="Torres-Cortes G."/>
            <person name="Briand M."/>
            <person name="Darrasse A."/>
            <person name="Preveaux A."/>
            <person name="Marais C."/>
            <person name="Jacques M.A."/>
            <person name="Shade A."/>
            <person name="Barret M."/>
        </authorList>
    </citation>
    <scope>NUCLEOTIDE SEQUENCE [LARGE SCALE GENOMIC DNA]</scope>
    <source>
        <strain evidence="8 11">CFBP13732</strain>
    </source>
</reference>
<comment type="function">
    <text evidence="6">Catalyzes the reduction of dTDP-6-deoxy-L-lyxo-4-hexulose to yield dTDP-L-rhamnose.</text>
</comment>
<dbReference type="UniPathway" id="UPA00124"/>
<dbReference type="Gene3D" id="3.40.50.720">
    <property type="entry name" value="NAD(P)-binding Rossmann-like Domain"/>
    <property type="match status" value="1"/>
</dbReference>
<dbReference type="NCBIfam" id="TIGR01214">
    <property type="entry name" value="rmlD"/>
    <property type="match status" value="1"/>
</dbReference>
<keyword evidence="6 8" id="KW-0560">Oxidoreductase</keyword>
<name>A0A4U3EY49_9GAMM</name>
<dbReference type="InterPro" id="IPR036291">
    <property type="entry name" value="NAD(P)-bd_dom_sf"/>
</dbReference>
<evidence type="ECO:0000313" key="8">
    <source>
        <dbReference type="EMBL" id="MBD8107976.1"/>
    </source>
</evidence>
<dbReference type="Pfam" id="PF04321">
    <property type="entry name" value="RmlD_sub_bind"/>
    <property type="match status" value="1"/>
</dbReference>
<dbReference type="STRING" id="1219360.GCA_001571305_00025"/>
<gene>
    <name evidence="9" type="primary">rfbD</name>
    <name evidence="9" type="ORF">EpCFBP13511_19055</name>
    <name evidence="8" type="ORF">IFT93_16380</name>
</gene>
<dbReference type="EC" id="1.1.1.133" evidence="3 6"/>
<dbReference type="CDD" id="cd05254">
    <property type="entry name" value="dTDP_HR_like_SDR_e"/>
    <property type="match status" value="1"/>
</dbReference>
<dbReference type="EMBL" id="QGAC01000021">
    <property type="protein sequence ID" value="TKJ85748.1"/>
    <property type="molecule type" value="Genomic_DNA"/>
</dbReference>
<dbReference type="GeneID" id="67476362"/>
<dbReference type="PANTHER" id="PTHR10491">
    <property type="entry name" value="DTDP-4-DEHYDRORHAMNOSE REDUCTASE"/>
    <property type="match status" value="1"/>
</dbReference>
<evidence type="ECO:0000256" key="4">
    <source>
        <dbReference type="ARBA" id="ARBA00017099"/>
    </source>
</evidence>
<comment type="pathway">
    <text evidence="1 6">Carbohydrate biosynthesis; dTDP-L-rhamnose biosynthesis.</text>
</comment>
<dbReference type="FunFam" id="3.40.50.720:FF:000159">
    <property type="entry name" value="dTDP-4-dehydrorhamnose reductase"/>
    <property type="match status" value="1"/>
</dbReference>
<dbReference type="Proteomes" id="UP000661012">
    <property type="component" value="Unassembled WGS sequence"/>
</dbReference>
<dbReference type="AlphaFoldDB" id="A0A4U3EY49"/>
<proteinExistence type="inferred from homology"/>
<dbReference type="PANTHER" id="PTHR10491:SF4">
    <property type="entry name" value="METHIONINE ADENOSYLTRANSFERASE 2 SUBUNIT BETA"/>
    <property type="match status" value="1"/>
</dbReference>
<dbReference type="OrthoDB" id="9803892at2"/>
<dbReference type="Gene3D" id="3.90.25.10">
    <property type="entry name" value="UDP-galactose 4-epimerase, domain 1"/>
    <property type="match status" value="1"/>
</dbReference>
<dbReference type="UniPathway" id="UPA00281"/>
<evidence type="ECO:0000256" key="6">
    <source>
        <dbReference type="RuleBase" id="RU364082"/>
    </source>
</evidence>
<keyword evidence="6" id="KW-0521">NADP</keyword>
<dbReference type="InterPro" id="IPR029903">
    <property type="entry name" value="RmlD-like-bd"/>
</dbReference>
<dbReference type="SUPFAM" id="SSF51735">
    <property type="entry name" value="NAD(P)-binding Rossmann-fold domains"/>
    <property type="match status" value="1"/>
</dbReference>
<protein>
    <recommendedName>
        <fullName evidence="4 6">dTDP-4-dehydrorhamnose reductase</fullName>
        <ecNumber evidence="3 6">1.1.1.133</ecNumber>
    </recommendedName>
</protein>
<reference evidence="9 10" key="1">
    <citation type="journal article" date="2019" name="Sci. Rep.">
        <title>Differences in resource use lead to coexistence of seed-transmitted microbial populations.</title>
        <authorList>
            <person name="Torres-Cortes G."/>
            <person name="Garcia B.J."/>
            <person name="Compant S."/>
            <person name="Rezki S."/>
            <person name="Jones P."/>
            <person name="Preveaux A."/>
            <person name="Briand M."/>
            <person name="Roulet A."/>
            <person name="Bouchez O."/>
            <person name="Jacobson D."/>
            <person name="Barret M."/>
        </authorList>
    </citation>
    <scope>NUCLEOTIDE SEQUENCE [LARGE SCALE GENOMIC DNA]</scope>
    <source>
        <strain evidence="9 10">CFBP13511</strain>
    </source>
</reference>
<evidence type="ECO:0000313" key="10">
    <source>
        <dbReference type="Proteomes" id="UP000306393"/>
    </source>
</evidence>
<dbReference type="InterPro" id="IPR005913">
    <property type="entry name" value="dTDP_dehydrorham_reduct"/>
</dbReference>
<dbReference type="GO" id="GO:0009243">
    <property type="term" value="P:O antigen biosynthetic process"/>
    <property type="evidence" value="ECO:0007669"/>
    <property type="project" value="UniProtKB-UniPathway"/>
</dbReference>
<comment type="cofactor">
    <cofactor evidence="6">
        <name>Mg(2+)</name>
        <dbReference type="ChEBI" id="CHEBI:18420"/>
    </cofactor>
    <text evidence="6">Binds 1 Mg(2+) ion per monomer.</text>
</comment>
<dbReference type="GO" id="GO:0019305">
    <property type="term" value="P:dTDP-rhamnose biosynthetic process"/>
    <property type="evidence" value="ECO:0007669"/>
    <property type="project" value="UniProtKB-UniPathway"/>
</dbReference>
<evidence type="ECO:0000313" key="11">
    <source>
        <dbReference type="Proteomes" id="UP000661012"/>
    </source>
</evidence>
<comment type="catalytic activity">
    <reaction evidence="5 6">
        <text>dTDP-beta-L-rhamnose + NADP(+) = dTDP-4-dehydro-beta-L-rhamnose + NADPH + H(+)</text>
        <dbReference type="Rhea" id="RHEA:21796"/>
        <dbReference type="ChEBI" id="CHEBI:15378"/>
        <dbReference type="ChEBI" id="CHEBI:57510"/>
        <dbReference type="ChEBI" id="CHEBI:57783"/>
        <dbReference type="ChEBI" id="CHEBI:58349"/>
        <dbReference type="ChEBI" id="CHEBI:62830"/>
        <dbReference type="EC" id="1.1.1.133"/>
    </reaction>
</comment>
<organism evidence="9 10">
    <name type="scientific">Erwinia persicina</name>
    <dbReference type="NCBI Taxonomy" id="55211"/>
    <lineage>
        <taxon>Bacteria</taxon>
        <taxon>Pseudomonadati</taxon>
        <taxon>Pseudomonadota</taxon>
        <taxon>Gammaproteobacteria</taxon>
        <taxon>Enterobacterales</taxon>
        <taxon>Erwiniaceae</taxon>
        <taxon>Erwinia</taxon>
    </lineage>
</organism>
<accession>A0A4U3EY49</accession>
<evidence type="ECO:0000256" key="2">
    <source>
        <dbReference type="ARBA" id="ARBA00010944"/>
    </source>
</evidence>
<evidence type="ECO:0000259" key="7">
    <source>
        <dbReference type="Pfam" id="PF04321"/>
    </source>
</evidence>
<evidence type="ECO:0000256" key="1">
    <source>
        <dbReference type="ARBA" id="ARBA00004781"/>
    </source>
</evidence>
<evidence type="ECO:0000313" key="9">
    <source>
        <dbReference type="EMBL" id="TKJ85748.1"/>
    </source>
</evidence>
<dbReference type="Proteomes" id="UP000306393">
    <property type="component" value="Unassembled WGS sequence"/>
</dbReference>
<comment type="similarity">
    <text evidence="2 6">Belongs to the dTDP-4-dehydrorhamnose reductase family.</text>
</comment>
<dbReference type="RefSeq" id="WP_137269848.1">
    <property type="nucleotide sequence ID" value="NZ_CP082141.1"/>
</dbReference>
<dbReference type="GO" id="GO:0008831">
    <property type="term" value="F:dTDP-4-dehydrorhamnose reductase activity"/>
    <property type="evidence" value="ECO:0007669"/>
    <property type="project" value="UniProtKB-EC"/>
</dbReference>
<evidence type="ECO:0000256" key="5">
    <source>
        <dbReference type="ARBA" id="ARBA00048200"/>
    </source>
</evidence>